<dbReference type="InterPro" id="IPR001173">
    <property type="entry name" value="Glyco_trans_2-like"/>
</dbReference>
<dbReference type="Pfam" id="PF02709">
    <property type="entry name" value="Glyco_transf_7C"/>
    <property type="match status" value="1"/>
</dbReference>
<organism evidence="4 5">
    <name type="scientific">Roseospira marina</name>
    <dbReference type="NCBI Taxonomy" id="140057"/>
    <lineage>
        <taxon>Bacteria</taxon>
        <taxon>Pseudomonadati</taxon>
        <taxon>Pseudomonadota</taxon>
        <taxon>Alphaproteobacteria</taxon>
        <taxon>Rhodospirillales</taxon>
        <taxon>Rhodospirillaceae</taxon>
        <taxon>Roseospira</taxon>
    </lineage>
</organism>
<dbReference type="PANTHER" id="PTHR43179">
    <property type="entry name" value="RHAMNOSYLTRANSFERASE WBBL"/>
    <property type="match status" value="1"/>
</dbReference>
<sequence length="311" mass="34421">MTDLSILVVSYNTRALLLDALAAVRDVGCSRPYEVIVLDNASSDGSADAVAEHFPEVRLIRSEDNHGFAKGNNIAAQEARGAWLLLLNPDTALYPGALDTILAFGEAHPKGGIYGGRTYFPDGSLNIASCWGRSTPWSLFCSAFGLTALFPRSALFHPERMGDWARDTEREVDIVVGCFLLIRKSLWDELGGFDTRFWMYGEDADLCLRARALGYRPRITPDAGLMHIIGASSSTSGAKLALLAKGRATLIRRHWSAVWRPWGRAMQWAWVANRYAASAVLSTVLPRRFGPARDKWAAVWRSRADWRNGYS</sequence>
<dbReference type="PANTHER" id="PTHR43179:SF7">
    <property type="entry name" value="RHAMNOSYLTRANSFERASE WBBL"/>
    <property type="match status" value="1"/>
</dbReference>
<dbReference type="AlphaFoldDB" id="A0A5M6I8T6"/>
<evidence type="ECO:0000256" key="1">
    <source>
        <dbReference type="ARBA" id="ARBA00022679"/>
    </source>
</evidence>
<dbReference type="GO" id="GO:0016740">
    <property type="term" value="F:transferase activity"/>
    <property type="evidence" value="ECO:0007669"/>
    <property type="project" value="UniProtKB-KW"/>
</dbReference>
<feature type="domain" description="Galactosyltransferase C-terminal" evidence="3">
    <location>
        <begin position="174"/>
        <end position="216"/>
    </location>
</feature>
<dbReference type="Gene3D" id="3.90.550.10">
    <property type="entry name" value="Spore Coat Polysaccharide Biosynthesis Protein SpsA, Chain A"/>
    <property type="match status" value="1"/>
</dbReference>
<reference evidence="4 5" key="1">
    <citation type="submission" date="2019-09" db="EMBL/GenBank/DDBJ databases">
        <title>Genome sequence of Roseospira marina, one of the more divergent members of the non-sulfur purple photosynthetic bacterial family, the Rhodospirillaceae.</title>
        <authorList>
            <person name="Meyer T."/>
            <person name="Kyndt J."/>
        </authorList>
    </citation>
    <scope>NUCLEOTIDE SEQUENCE [LARGE SCALE GENOMIC DNA]</scope>
    <source>
        <strain evidence="4 5">DSM 15113</strain>
    </source>
</reference>
<dbReference type="SUPFAM" id="SSF53448">
    <property type="entry name" value="Nucleotide-diphospho-sugar transferases"/>
    <property type="match status" value="1"/>
</dbReference>
<dbReference type="Proteomes" id="UP000324065">
    <property type="component" value="Unassembled WGS sequence"/>
</dbReference>
<dbReference type="OrthoDB" id="9783791at2"/>
<evidence type="ECO:0000259" key="3">
    <source>
        <dbReference type="Pfam" id="PF02709"/>
    </source>
</evidence>
<name>A0A5M6I8T6_9PROT</name>
<keyword evidence="5" id="KW-1185">Reference proteome</keyword>
<dbReference type="RefSeq" id="WP_150063213.1">
    <property type="nucleotide sequence ID" value="NZ_JACHII010000011.1"/>
</dbReference>
<comment type="caution">
    <text evidence="4">The sequence shown here is derived from an EMBL/GenBank/DDBJ whole genome shotgun (WGS) entry which is preliminary data.</text>
</comment>
<evidence type="ECO:0000313" key="4">
    <source>
        <dbReference type="EMBL" id="KAA5604674.1"/>
    </source>
</evidence>
<proteinExistence type="predicted"/>
<evidence type="ECO:0000259" key="2">
    <source>
        <dbReference type="Pfam" id="PF00535"/>
    </source>
</evidence>
<dbReference type="InterPro" id="IPR027791">
    <property type="entry name" value="Galactosyl_T_C"/>
</dbReference>
<dbReference type="EMBL" id="VWPJ01000015">
    <property type="protein sequence ID" value="KAA5604674.1"/>
    <property type="molecule type" value="Genomic_DNA"/>
</dbReference>
<dbReference type="Pfam" id="PF00535">
    <property type="entry name" value="Glycos_transf_2"/>
    <property type="match status" value="1"/>
</dbReference>
<dbReference type="InterPro" id="IPR029044">
    <property type="entry name" value="Nucleotide-diphossugar_trans"/>
</dbReference>
<dbReference type="CDD" id="cd04186">
    <property type="entry name" value="GT_2_like_c"/>
    <property type="match status" value="1"/>
</dbReference>
<gene>
    <name evidence="4" type="ORF">F1188_14775</name>
</gene>
<accession>A0A5M6I8T6</accession>
<feature type="domain" description="Glycosyltransferase 2-like" evidence="2">
    <location>
        <begin position="5"/>
        <end position="154"/>
    </location>
</feature>
<evidence type="ECO:0000313" key="5">
    <source>
        <dbReference type="Proteomes" id="UP000324065"/>
    </source>
</evidence>
<protein>
    <submittedName>
        <fullName evidence="4">Glycosyltransferase</fullName>
    </submittedName>
</protein>
<keyword evidence="1 4" id="KW-0808">Transferase</keyword>